<sequence length="149" mass="16621">MTIIEPEGTPISVGVLMLIPYRHMEQRVLAAVVAAGHPITLAQARVFQRLDAGGSRLTELARAAQVTKQAAGFLVDELERAGYVERVADPRDGRARLIRITPRGREAVAVALVEQQRIEAEWERHLGARRSAELRRSLEALREITDPWI</sequence>
<dbReference type="RefSeq" id="WP_344150878.1">
    <property type="nucleotide sequence ID" value="NZ_BAAAQR010000005.1"/>
</dbReference>
<evidence type="ECO:0000259" key="4">
    <source>
        <dbReference type="PROSITE" id="PS50995"/>
    </source>
</evidence>
<dbReference type="PANTHER" id="PTHR33164:SF57">
    <property type="entry name" value="MARR-FAMILY TRANSCRIPTIONAL REGULATOR"/>
    <property type="match status" value="1"/>
</dbReference>
<dbReference type="SMART" id="SM00347">
    <property type="entry name" value="HTH_MARR"/>
    <property type="match status" value="1"/>
</dbReference>
<dbReference type="PRINTS" id="PR00598">
    <property type="entry name" value="HTHMARR"/>
</dbReference>
<dbReference type="Pfam" id="PF12802">
    <property type="entry name" value="MarR_2"/>
    <property type="match status" value="1"/>
</dbReference>
<dbReference type="PROSITE" id="PS01117">
    <property type="entry name" value="HTH_MARR_1"/>
    <property type="match status" value="1"/>
</dbReference>
<name>A0ABN2ZPA0_9ACTN</name>
<keyword evidence="2" id="KW-0238">DNA-binding</keyword>
<evidence type="ECO:0000256" key="1">
    <source>
        <dbReference type="ARBA" id="ARBA00023015"/>
    </source>
</evidence>
<reference evidence="5 6" key="1">
    <citation type="journal article" date="2019" name="Int. J. Syst. Evol. Microbiol.">
        <title>The Global Catalogue of Microorganisms (GCM) 10K type strain sequencing project: providing services to taxonomists for standard genome sequencing and annotation.</title>
        <authorList>
            <consortium name="The Broad Institute Genomics Platform"/>
            <consortium name="The Broad Institute Genome Sequencing Center for Infectious Disease"/>
            <person name="Wu L."/>
            <person name="Ma J."/>
        </authorList>
    </citation>
    <scope>NUCLEOTIDE SEQUENCE [LARGE SCALE GENOMIC DNA]</scope>
    <source>
        <strain evidence="5 6">JCM 16022</strain>
    </source>
</reference>
<dbReference type="InterPro" id="IPR039422">
    <property type="entry name" value="MarR/SlyA-like"/>
</dbReference>
<keyword evidence="1" id="KW-0805">Transcription regulation</keyword>
<keyword evidence="3" id="KW-0804">Transcription</keyword>
<dbReference type="Gene3D" id="1.10.10.10">
    <property type="entry name" value="Winged helix-like DNA-binding domain superfamily/Winged helix DNA-binding domain"/>
    <property type="match status" value="1"/>
</dbReference>
<keyword evidence="6" id="KW-1185">Reference proteome</keyword>
<proteinExistence type="predicted"/>
<comment type="caution">
    <text evidence="5">The sequence shown here is derived from an EMBL/GenBank/DDBJ whole genome shotgun (WGS) entry which is preliminary data.</text>
</comment>
<dbReference type="EMBL" id="BAAAQR010000005">
    <property type="protein sequence ID" value="GAA2145303.1"/>
    <property type="molecule type" value="Genomic_DNA"/>
</dbReference>
<protein>
    <recommendedName>
        <fullName evidence="4">HTH marR-type domain-containing protein</fullName>
    </recommendedName>
</protein>
<evidence type="ECO:0000256" key="2">
    <source>
        <dbReference type="ARBA" id="ARBA00023125"/>
    </source>
</evidence>
<evidence type="ECO:0000313" key="5">
    <source>
        <dbReference type="EMBL" id="GAA2145303.1"/>
    </source>
</evidence>
<accession>A0ABN2ZPA0</accession>
<gene>
    <name evidence="5" type="ORF">GCM10009844_19840</name>
</gene>
<evidence type="ECO:0000256" key="3">
    <source>
        <dbReference type="ARBA" id="ARBA00023163"/>
    </source>
</evidence>
<dbReference type="InterPro" id="IPR036388">
    <property type="entry name" value="WH-like_DNA-bd_sf"/>
</dbReference>
<dbReference type="PROSITE" id="PS50995">
    <property type="entry name" value="HTH_MARR_2"/>
    <property type="match status" value="1"/>
</dbReference>
<dbReference type="Proteomes" id="UP001501771">
    <property type="component" value="Unassembled WGS sequence"/>
</dbReference>
<dbReference type="InterPro" id="IPR023187">
    <property type="entry name" value="Tscrpt_reg_MarR-type_CS"/>
</dbReference>
<evidence type="ECO:0000313" key="6">
    <source>
        <dbReference type="Proteomes" id="UP001501771"/>
    </source>
</evidence>
<dbReference type="InterPro" id="IPR036390">
    <property type="entry name" value="WH_DNA-bd_sf"/>
</dbReference>
<dbReference type="PANTHER" id="PTHR33164">
    <property type="entry name" value="TRANSCRIPTIONAL REGULATOR, MARR FAMILY"/>
    <property type="match status" value="1"/>
</dbReference>
<dbReference type="InterPro" id="IPR000835">
    <property type="entry name" value="HTH_MarR-typ"/>
</dbReference>
<feature type="domain" description="HTH marR-type" evidence="4">
    <location>
        <begin position="1"/>
        <end position="143"/>
    </location>
</feature>
<organism evidence="5 6">
    <name type="scientific">Nocardioides koreensis</name>
    <dbReference type="NCBI Taxonomy" id="433651"/>
    <lineage>
        <taxon>Bacteria</taxon>
        <taxon>Bacillati</taxon>
        <taxon>Actinomycetota</taxon>
        <taxon>Actinomycetes</taxon>
        <taxon>Propionibacteriales</taxon>
        <taxon>Nocardioidaceae</taxon>
        <taxon>Nocardioides</taxon>
    </lineage>
</organism>
<dbReference type="SUPFAM" id="SSF46785">
    <property type="entry name" value="Winged helix' DNA-binding domain"/>
    <property type="match status" value="1"/>
</dbReference>